<proteinExistence type="predicted"/>
<dbReference type="Pfam" id="PF07686">
    <property type="entry name" value="V-set"/>
    <property type="match status" value="1"/>
</dbReference>
<accession>A0A7K5Z8Q4</accession>
<dbReference type="SUPFAM" id="SSF48726">
    <property type="entry name" value="Immunoglobulin"/>
    <property type="match status" value="1"/>
</dbReference>
<evidence type="ECO:0000259" key="4">
    <source>
        <dbReference type="PROSITE" id="PS50835"/>
    </source>
</evidence>
<dbReference type="InterPro" id="IPR036179">
    <property type="entry name" value="Ig-like_dom_sf"/>
</dbReference>
<dbReference type="EMBL" id="VYZE01004853">
    <property type="protein sequence ID" value="NWU73899.1"/>
    <property type="molecule type" value="Genomic_DNA"/>
</dbReference>
<evidence type="ECO:0000313" key="6">
    <source>
        <dbReference type="Proteomes" id="UP000522270"/>
    </source>
</evidence>
<keyword evidence="2" id="KW-1064">Adaptive immunity</keyword>
<dbReference type="GO" id="GO:0002250">
    <property type="term" value="P:adaptive immune response"/>
    <property type="evidence" value="ECO:0007669"/>
    <property type="project" value="UniProtKB-KW"/>
</dbReference>
<organism evidence="5 6">
    <name type="scientific">Pterocles burchelli</name>
    <dbReference type="NCBI Taxonomy" id="2585816"/>
    <lineage>
        <taxon>Eukaryota</taxon>
        <taxon>Metazoa</taxon>
        <taxon>Chordata</taxon>
        <taxon>Craniata</taxon>
        <taxon>Vertebrata</taxon>
        <taxon>Euteleostomi</taxon>
        <taxon>Archelosauria</taxon>
        <taxon>Archosauria</taxon>
        <taxon>Dinosauria</taxon>
        <taxon>Saurischia</taxon>
        <taxon>Theropoda</taxon>
        <taxon>Coelurosauria</taxon>
        <taxon>Aves</taxon>
        <taxon>Neognathae</taxon>
        <taxon>Neoaves</taxon>
        <taxon>Columbimorphae</taxon>
        <taxon>Pterocliformes</taxon>
        <taxon>Pteroclidae</taxon>
        <taxon>Pterocles</taxon>
    </lineage>
</organism>
<feature type="non-terminal residue" evidence="5">
    <location>
        <position position="1"/>
    </location>
</feature>
<dbReference type="PANTHER" id="PTHR23266">
    <property type="entry name" value="IMMUNOGLOBULIN HEAVY CHAIN"/>
    <property type="match status" value="1"/>
</dbReference>
<comment type="caution">
    <text evidence="5">The sequence shown here is derived from an EMBL/GenBank/DDBJ whole genome shotgun (WGS) entry which is preliminary data.</text>
</comment>
<dbReference type="AlphaFoldDB" id="A0A7K5Z8Q4"/>
<dbReference type="GO" id="GO:0019814">
    <property type="term" value="C:immunoglobulin complex"/>
    <property type="evidence" value="ECO:0007669"/>
    <property type="project" value="UniProtKB-KW"/>
</dbReference>
<feature type="non-terminal residue" evidence="5">
    <location>
        <position position="101"/>
    </location>
</feature>
<dbReference type="InterPro" id="IPR013106">
    <property type="entry name" value="Ig_V-set"/>
</dbReference>
<dbReference type="Proteomes" id="UP000522270">
    <property type="component" value="Unassembled WGS sequence"/>
</dbReference>
<keyword evidence="6" id="KW-1185">Reference proteome</keyword>
<keyword evidence="1" id="KW-0391">Immunity</keyword>
<dbReference type="Gene3D" id="2.60.40.10">
    <property type="entry name" value="Immunoglobulins"/>
    <property type="match status" value="1"/>
</dbReference>
<evidence type="ECO:0000256" key="3">
    <source>
        <dbReference type="ARBA" id="ARBA00043265"/>
    </source>
</evidence>
<evidence type="ECO:0000256" key="2">
    <source>
        <dbReference type="ARBA" id="ARBA00023130"/>
    </source>
</evidence>
<feature type="domain" description="Ig-like" evidence="4">
    <location>
        <begin position="15"/>
        <end position="101"/>
    </location>
</feature>
<reference evidence="5 6" key="1">
    <citation type="submission" date="2019-09" db="EMBL/GenBank/DDBJ databases">
        <title>Bird 10,000 Genomes (B10K) Project - Family phase.</title>
        <authorList>
            <person name="Zhang G."/>
        </authorList>
    </citation>
    <scope>NUCLEOTIDE SEQUENCE [LARGE SCALE GENOMIC DNA]</scope>
    <source>
        <strain evidence="5">B10K-DU-027-49</strain>
        <tissue evidence="5">Muscle</tissue>
    </source>
</reference>
<keyword evidence="3" id="KW-1280">Immunoglobulin</keyword>
<gene>
    <name evidence="5" type="primary">Hv05_0</name>
    <name evidence="5" type="ORF">PTEBUR_R14541</name>
</gene>
<dbReference type="InterPro" id="IPR007110">
    <property type="entry name" value="Ig-like_dom"/>
</dbReference>
<sequence length="101" mass="10611">SVRLVESGGGLQPPGGSLRLVCDITDVTNVTDDVIWLRQPPGKGLEWVTSVRRGGSDSSHEAVVRRGRVTAGGGRGRSGVTVTLRVDDVTAGDTATYYCAR</sequence>
<dbReference type="InterPro" id="IPR013783">
    <property type="entry name" value="Ig-like_fold"/>
</dbReference>
<dbReference type="SMART" id="SM00406">
    <property type="entry name" value="IGv"/>
    <property type="match status" value="1"/>
</dbReference>
<protein>
    <submittedName>
        <fullName evidence="5">HV05 protein</fullName>
    </submittedName>
</protein>
<evidence type="ECO:0000313" key="5">
    <source>
        <dbReference type="EMBL" id="NWU73899.1"/>
    </source>
</evidence>
<dbReference type="InterPro" id="IPR050199">
    <property type="entry name" value="IgHV"/>
</dbReference>
<name>A0A7K5Z8Q4_9AVES</name>
<evidence type="ECO:0000256" key="1">
    <source>
        <dbReference type="ARBA" id="ARBA00022859"/>
    </source>
</evidence>
<dbReference type="GO" id="GO:0005576">
    <property type="term" value="C:extracellular region"/>
    <property type="evidence" value="ECO:0007669"/>
    <property type="project" value="UniProtKB-ARBA"/>
</dbReference>
<dbReference type="PROSITE" id="PS50835">
    <property type="entry name" value="IG_LIKE"/>
    <property type="match status" value="1"/>
</dbReference>